<gene>
    <name evidence="2" type="ORF">AMJ44_12350</name>
</gene>
<organism evidence="2 3">
    <name type="scientific">candidate division WOR-1 bacterium DG_54_3</name>
    <dbReference type="NCBI Taxonomy" id="1703775"/>
    <lineage>
        <taxon>Bacteria</taxon>
        <taxon>Bacillati</taxon>
        <taxon>Saganbacteria</taxon>
    </lineage>
</organism>
<dbReference type="Proteomes" id="UP000051861">
    <property type="component" value="Unassembled WGS sequence"/>
</dbReference>
<evidence type="ECO:0000256" key="1">
    <source>
        <dbReference type="SAM" id="SignalP"/>
    </source>
</evidence>
<feature type="chain" id="PRO_5006640182" description="Outer membrane protein beta-barrel domain-containing protein" evidence="1">
    <location>
        <begin position="22"/>
        <end position="231"/>
    </location>
</feature>
<protein>
    <recommendedName>
        <fullName evidence="4">Outer membrane protein beta-barrel domain-containing protein</fullName>
    </recommendedName>
</protein>
<reference evidence="2 3" key="1">
    <citation type="journal article" date="2015" name="Microbiome">
        <title>Genomic resolution of linkages in carbon, nitrogen, and sulfur cycling among widespread estuary sediment bacteria.</title>
        <authorList>
            <person name="Baker B.J."/>
            <person name="Lazar C.S."/>
            <person name="Teske A.P."/>
            <person name="Dick G.J."/>
        </authorList>
    </citation>
    <scope>NUCLEOTIDE SEQUENCE [LARGE SCALE GENOMIC DNA]</scope>
    <source>
        <strain evidence="2">DG_54_3</strain>
    </source>
</reference>
<dbReference type="Gene3D" id="2.40.160.20">
    <property type="match status" value="1"/>
</dbReference>
<evidence type="ECO:0008006" key="4">
    <source>
        <dbReference type="Google" id="ProtNLM"/>
    </source>
</evidence>
<keyword evidence="1" id="KW-0732">Signal</keyword>
<proteinExistence type="predicted"/>
<sequence length="231" mass="24050">MSLFKAVLVISLMVFPISVMGQTLSAPEETESADRPVSNSLRGKHGIELGVGLLSGVSATNEVSAGGVTTGSEANGLIGSIGYTYWVENDWGITFSVGVSDVDATVTASGLGTFVESATVVPVLFGVKYQPSGLIDSDVVRPYASASAGPYLGSSSEVRTGVTTVVEARSEAALGSRLAIGLDLSPIKWFKLGFAGGYHFVTDFENRIGSEKNYSSPEFSLSFGIVFGKGR</sequence>
<evidence type="ECO:0000313" key="2">
    <source>
        <dbReference type="EMBL" id="KPJ64661.1"/>
    </source>
</evidence>
<evidence type="ECO:0000313" key="3">
    <source>
        <dbReference type="Proteomes" id="UP000051861"/>
    </source>
</evidence>
<accession>A0A0S7XQ88</accession>
<dbReference type="AlphaFoldDB" id="A0A0S7XQ88"/>
<feature type="signal peptide" evidence="1">
    <location>
        <begin position="1"/>
        <end position="21"/>
    </location>
</feature>
<comment type="caution">
    <text evidence="2">The sequence shown here is derived from an EMBL/GenBank/DDBJ whole genome shotgun (WGS) entry which is preliminary data.</text>
</comment>
<dbReference type="EMBL" id="LIZX01000169">
    <property type="protein sequence ID" value="KPJ64661.1"/>
    <property type="molecule type" value="Genomic_DNA"/>
</dbReference>
<name>A0A0S7XQ88_UNCSA</name>